<dbReference type="RefSeq" id="WP_054291191.1">
    <property type="nucleotide sequence ID" value="NZ_CP012752.1"/>
</dbReference>
<dbReference type="CDD" id="cd00093">
    <property type="entry name" value="HTH_XRE"/>
    <property type="match status" value="1"/>
</dbReference>
<organism evidence="2 3">
    <name type="scientific">Kibdelosporangium phytohabitans</name>
    <dbReference type="NCBI Taxonomy" id="860235"/>
    <lineage>
        <taxon>Bacteria</taxon>
        <taxon>Bacillati</taxon>
        <taxon>Actinomycetota</taxon>
        <taxon>Actinomycetes</taxon>
        <taxon>Pseudonocardiales</taxon>
        <taxon>Pseudonocardiaceae</taxon>
        <taxon>Kibdelosporangium</taxon>
    </lineage>
</organism>
<dbReference type="GO" id="GO:0003677">
    <property type="term" value="F:DNA binding"/>
    <property type="evidence" value="ECO:0007669"/>
    <property type="project" value="InterPro"/>
</dbReference>
<dbReference type="SUPFAM" id="SSF47413">
    <property type="entry name" value="lambda repressor-like DNA-binding domains"/>
    <property type="match status" value="1"/>
</dbReference>
<dbReference type="InterPro" id="IPR010982">
    <property type="entry name" value="Lambda_DNA-bd_dom_sf"/>
</dbReference>
<dbReference type="OrthoDB" id="4285266at2"/>
<dbReference type="Pfam" id="PF19054">
    <property type="entry name" value="DUF5753"/>
    <property type="match status" value="1"/>
</dbReference>
<keyword evidence="3" id="KW-1185">Reference proteome</keyword>
<dbReference type="STRING" id="860235.AOZ06_22370"/>
<dbReference type="SMART" id="SM00530">
    <property type="entry name" value="HTH_XRE"/>
    <property type="match status" value="1"/>
</dbReference>
<gene>
    <name evidence="2" type="ORF">AOZ06_22370</name>
</gene>
<dbReference type="EMBL" id="CP012752">
    <property type="protein sequence ID" value="ALG09287.1"/>
    <property type="molecule type" value="Genomic_DNA"/>
</dbReference>
<dbReference type="InterPro" id="IPR001387">
    <property type="entry name" value="Cro/C1-type_HTH"/>
</dbReference>
<evidence type="ECO:0000313" key="2">
    <source>
        <dbReference type="EMBL" id="ALG09287.1"/>
    </source>
</evidence>
<name>A0A0N7F3Q5_9PSEU</name>
<protein>
    <submittedName>
        <fullName evidence="2">XRE family transcriptional regulator</fullName>
    </submittedName>
</protein>
<evidence type="ECO:0000313" key="3">
    <source>
        <dbReference type="Proteomes" id="UP000063699"/>
    </source>
</evidence>
<dbReference type="Pfam" id="PF13560">
    <property type="entry name" value="HTH_31"/>
    <property type="match status" value="1"/>
</dbReference>
<reference evidence="2 3" key="1">
    <citation type="submission" date="2015-07" db="EMBL/GenBank/DDBJ databases">
        <title>Genome sequencing of Kibdelosporangium phytohabitans.</title>
        <authorList>
            <person name="Qin S."/>
            <person name="Xing K."/>
        </authorList>
    </citation>
    <scope>NUCLEOTIDE SEQUENCE [LARGE SCALE GENOMIC DNA]</scope>
    <source>
        <strain evidence="2 3">KLBMP1111</strain>
    </source>
</reference>
<feature type="domain" description="HTH cro/C1-type" evidence="1">
    <location>
        <begin position="18"/>
        <end position="72"/>
    </location>
</feature>
<dbReference type="KEGG" id="kphy:AOZ06_22370"/>
<dbReference type="Proteomes" id="UP000063699">
    <property type="component" value="Chromosome"/>
</dbReference>
<dbReference type="AlphaFoldDB" id="A0A0N7F3Q5"/>
<sequence length="292" mass="32224">MAERNDPPALRWLIGVELTNYRKASGVSQAAAAKAIGLSPGMIGHYEVGKYFPAPEQVARLLEVYGAPRHDIDRLSALAGRSDQGSWLARWNDVIPDWLRTYVGLEGLASHVVTYTPLVLPALVQTREYAAGVTSPSARVRPDQQERMVALRMERQQRLFAEDLPLQLTAMIEESILDRPIGGDNAREVMAEQLSHLNNLARRDNVEILVLPTAVGRHDGLEGRFTVLHFLNAEGGKQAQSIGYVEIPDDSVYVQDQHQVEKYTMSAQLLRSVALSQAQSVKAIKARLAALG</sequence>
<dbReference type="InterPro" id="IPR043917">
    <property type="entry name" value="DUF5753"/>
</dbReference>
<proteinExistence type="predicted"/>
<accession>A0A0N7F3Q5</accession>
<dbReference type="PROSITE" id="PS50943">
    <property type="entry name" value="HTH_CROC1"/>
    <property type="match status" value="1"/>
</dbReference>
<evidence type="ECO:0000259" key="1">
    <source>
        <dbReference type="PROSITE" id="PS50943"/>
    </source>
</evidence>
<dbReference type="Gene3D" id="1.10.260.40">
    <property type="entry name" value="lambda repressor-like DNA-binding domains"/>
    <property type="match status" value="1"/>
</dbReference>